<evidence type="ECO:0000313" key="1">
    <source>
        <dbReference type="EMBL" id="QIK63820.1"/>
    </source>
</evidence>
<dbReference type="Proteomes" id="UP000502677">
    <property type="component" value="Chromosome"/>
</dbReference>
<protein>
    <submittedName>
        <fullName evidence="1">Uncharacterized protein</fullName>
    </submittedName>
</protein>
<organism evidence="1 2">
    <name type="scientific">Leucobacter viscericola</name>
    <dbReference type="NCBI Taxonomy" id="2714935"/>
    <lineage>
        <taxon>Bacteria</taxon>
        <taxon>Bacillati</taxon>
        <taxon>Actinomycetota</taxon>
        <taxon>Actinomycetes</taxon>
        <taxon>Micrococcales</taxon>
        <taxon>Microbacteriaceae</taxon>
        <taxon>Leucobacter</taxon>
    </lineage>
</organism>
<proteinExistence type="predicted"/>
<dbReference type="AlphaFoldDB" id="A0A6G7XGU1"/>
<dbReference type="KEGG" id="lvi:G7068_11940"/>
<accession>A0A6G7XGU1</accession>
<dbReference type="EMBL" id="CP049863">
    <property type="protein sequence ID" value="QIK63820.1"/>
    <property type="molecule type" value="Genomic_DNA"/>
</dbReference>
<evidence type="ECO:0000313" key="2">
    <source>
        <dbReference type="Proteomes" id="UP000502677"/>
    </source>
</evidence>
<keyword evidence="2" id="KW-1185">Reference proteome</keyword>
<reference evidence="1 2" key="1">
    <citation type="submission" date="2020-03" db="EMBL/GenBank/DDBJ databases">
        <title>Leucobacter sp. nov., isolated from beetles.</title>
        <authorList>
            <person name="Hyun D.-W."/>
            <person name="Bae J.-W."/>
        </authorList>
    </citation>
    <scope>NUCLEOTIDE SEQUENCE [LARGE SCALE GENOMIC DNA]</scope>
    <source>
        <strain evidence="1 2">HDW9C</strain>
    </source>
</reference>
<name>A0A6G7XGU1_9MICO</name>
<sequence length="63" mass="7294">MIDYDARLALIAEQHDAGWTSTQILEHHGISKSRATELVRKVKRKRLFAEIEAQKTGLYKSRQ</sequence>
<dbReference type="RefSeq" id="WP_166292162.1">
    <property type="nucleotide sequence ID" value="NZ_CP049863.1"/>
</dbReference>
<gene>
    <name evidence="1" type="ORF">G7068_11940</name>
</gene>